<dbReference type="FunFam" id="3.30.230.40:FF:000001">
    <property type="entry name" value="Imidazoleglycerol-phosphate dehydratase HisB"/>
    <property type="match status" value="1"/>
</dbReference>
<dbReference type="EMBL" id="AWVF01000093">
    <property type="protein sequence ID" value="ERJ96843.1"/>
    <property type="molecule type" value="Genomic_DNA"/>
</dbReference>
<proteinExistence type="inferred from homology"/>
<comment type="subcellular location">
    <subcellularLocation>
        <location evidence="6 7">Cytoplasm</location>
    </subcellularLocation>
</comment>
<dbReference type="InterPro" id="IPR000807">
    <property type="entry name" value="ImidazoleglycerolP_deHydtase"/>
</dbReference>
<evidence type="ECO:0000256" key="6">
    <source>
        <dbReference type="HAMAP-Rule" id="MF_00076"/>
    </source>
</evidence>
<dbReference type="InterPro" id="IPR020568">
    <property type="entry name" value="Ribosomal_Su5_D2-typ_SF"/>
</dbReference>
<evidence type="ECO:0000256" key="3">
    <source>
        <dbReference type="ARBA" id="ARBA00022605"/>
    </source>
</evidence>
<keyword evidence="3 6" id="KW-0028">Amino-acid biosynthesis</keyword>
<dbReference type="PROSITE" id="PS00955">
    <property type="entry name" value="IGP_DEHYDRATASE_2"/>
    <property type="match status" value="1"/>
</dbReference>
<comment type="similarity">
    <text evidence="6 7">Belongs to the imidazoleglycerol-phosphate dehydratase family.</text>
</comment>
<evidence type="ECO:0000256" key="2">
    <source>
        <dbReference type="ARBA" id="ARBA00016664"/>
    </source>
</evidence>
<dbReference type="OrthoDB" id="9790411at2"/>
<reference evidence="8 9" key="1">
    <citation type="submission" date="2013-07" db="EMBL/GenBank/DDBJ databases">
        <authorList>
            <person name="Weinstock G."/>
            <person name="Sodergren E."/>
            <person name="Wylie T."/>
            <person name="Fulton L."/>
            <person name="Fulton R."/>
            <person name="Fronick C."/>
            <person name="O'Laughlin M."/>
            <person name="Godfrey J."/>
            <person name="Miner T."/>
            <person name="Herter B."/>
            <person name="Appelbaum E."/>
            <person name="Cordes M."/>
            <person name="Lek S."/>
            <person name="Wollam A."/>
            <person name="Pepin K.H."/>
            <person name="Palsikar V.B."/>
            <person name="Mitreva M."/>
            <person name="Wilson R.K."/>
        </authorList>
    </citation>
    <scope>NUCLEOTIDE SEQUENCE [LARGE SCALE GENOMIC DNA]</scope>
    <source>
        <strain evidence="8 9">ATCC 27760</strain>
    </source>
</reference>
<evidence type="ECO:0000256" key="7">
    <source>
        <dbReference type="RuleBase" id="RU000599"/>
    </source>
</evidence>
<keyword evidence="4 6" id="KW-0368">Histidine biosynthesis</keyword>
<sequence>MRQAQLARKTKETDIQVAVKLDNIGTANIDTGIGFFDHMLTALSVHSGISMDIAVKGDLYVDGHHTVEDTGIVLGKALGEALGDKSGITRYGSAFIPMDEALAFCSLDISNRPFLVFQGTFTNAMIGQYDACLTEEFFRAFAFNAGITLHVNMMYGSNDHHKCEAAFKAVAHALKTAVTPLEAGKTLSTKGVL</sequence>
<dbReference type="PROSITE" id="PS00954">
    <property type="entry name" value="IGP_DEHYDRATASE_1"/>
    <property type="match status" value="1"/>
</dbReference>
<keyword evidence="9" id="KW-1185">Reference proteome</keyword>
<comment type="pathway">
    <text evidence="1 6 7">Amino-acid biosynthesis; L-histidine biosynthesis; L-histidine from 5-phospho-alpha-D-ribose 1-diphosphate: step 6/9.</text>
</comment>
<dbReference type="STRING" id="411473.RUMCAL_00770"/>
<name>U2MC11_9FIRM</name>
<dbReference type="HAMAP" id="MF_00076">
    <property type="entry name" value="HisB"/>
    <property type="match status" value="1"/>
</dbReference>
<dbReference type="NCBIfam" id="NF002111">
    <property type="entry name" value="PRK00951.2-1"/>
    <property type="match status" value="1"/>
</dbReference>
<keyword evidence="5 6" id="KW-0456">Lyase</keyword>
<comment type="caution">
    <text evidence="8">The sequence shown here is derived from an EMBL/GenBank/DDBJ whole genome shotgun (WGS) entry which is preliminary data.</text>
</comment>
<dbReference type="SUPFAM" id="SSF54211">
    <property type="entry name" value="Ribosomal protein S5 domain 2-like"/>
    <property type="match status" value="2"/>
</dbReference>
<gene>
    <name evidence="6" type="primary">hisB</name>
    <name evidence="8" type="ORF">RUMCAL_00770</name>
</gene>
<keyword evidence="6" id="KW-0963">Cytoplasm</keyword>
<dbReference type="PANTHER" id="PTHR23133:SF2">
    <property type="entry name" value="IMIDAZOLEGLYCEROL-PHOSPHATE DEHYDRATASE"/>
    <property type="match status" value="1"/>
</dbReference>
<dbReference type="GO" id="GO:0000105">
    <property type="term" value="P:L-histidine biosynthetic process"/>
    <property type="evidence" value="ECO:0007669"/>
    <property type="project" value="UniProtKB-UniRule"/>
</dbReference>
<dbReference type="InterPro" id="IPR020565">
    <property type="entry name" value="ImidazoleglycerP_deHydtase_CS"/>
</dbReference>
<dbReference type="UniPathway" id="UPA00031">
    <property type="reaction ID" value="UER00011"/>
</dbReference>
<evidence type="ECO:0000313" key="9">
    <source>
        <dbReference type="Proteomes" id="UP000016662"/>
    </source>
</evidence>
<dbReference type="GO" id="GO:0005737">
    <property type="term" value="C:cytoplasm"/>
    <property type="evidence" value="ECO:0007669"/>
    <property type="project" value="UniProtKB-SubCell"/>
</dbReference>
<evidence type="ECO:0000256" key="5">
    <source>
        <dbReference type="ARBA" id="ARBA00023239"/>
    </source>
</evidence>
<dbReference type="AlphaFoldDB" id="U2MC11"/>
<comment type="catalytic activity">
    <reaction evidence="6 7">
        <text>D-erythro-1-(imidazol-4-yl)glycerol 3-phosphate = 3-(imidazol-4-yl)-2-oxopropyl phosphate + H2O</text>
        <dbReference type="Rhea" id="RHEA:11040"/>
        <dbReference type="ChEBI" id="CHEBI:15377"/>
        <dbReference type="ChEBI" id="CHEBI:57766"/>
        <dbReference type="ChEBI" id="CHEBI:58278"/>
        <dbReference type="EC" id="4.2.1.19"/>
    </reaction>
</comment>
<organism evidence="8 9">
    <name type="scientific">Ruminococcus callidus ATCC 27760</name>
    <dbReference type="NCBI Taxonomy" id="411473"/>
    <lineage>
        <taxon>Bacteria</taxon>
        <taxon>Bacillati</taxon>
        <taxon>Bacillota</taxon>
        <taxon>Clostridia</taxon>
        <taxon>Eubacteriales</taxon>
        <taxon>Oscillospiraceae</taxon>
        <taxon>Ruminococcus</taxon>
    </lineage>
</organism>
<evidence type="ECO:0000256" key="1">
    <source>
        <dbReference type="ARBA" id="ARBA00005047"/>
    </source>
</evidence>
<dbReference type="Proteomes" id="UP000016662">
    <property type="component" value="Unassembled WGS sequence"/>
</dbReference>
<dbReference type="PANTHER" id="PTHR23133">
    <property type="entry name" value="IMIDAZOLEGLYCEROL-PHOSPHATE DEHYDRATASE HIS7"/>
    <property type="match status" value="1"/>
</dbReference>
<dbReference type="NCBIfam" id="NF002114">
    <property type="entry name" value="PRK00951.2-4"/>
    <property type="match status" value="1"/>
</dbReference>
<dbReference type="CDD" id="cd07914">
    <property type="entry name" value="IGPD"/>
    <property type="match status" value="1"/>
</dbReference>
<dbReference type="GO" id="GO:0004424">
    <property type="term" value="F:imidazoleglycerol-phosphate dehydratase activity"/>
    <property type="evidence" value="ECO:0007669"/>
    <property type="project" value="UniProtKB-UniRule"/>
</dbReference>
<dbReference type="HOGENOM" id="CLU_044308_3_0_9"/>
<dbReference type="FunFam" id="3.30.230.40:FF:000003">
    <property type="entry name" value="Imidazoleglycerol-phosphate dehydratase HisB"/>
    <property type="match status" value="1"/>
</dbReference>
<dbReference type="EC" id="4.2.1.19" evidence="6 7"/>
<protein>
    <recommendedName>
        <fullName evidence="2 6">Imidazoleglycerol-phosphate dehydratase</fullName>
        <shortName evidence="6">IGPD</shortName>
        <ecNumber evidence="6 7">4.2.1.19</ecNumber>
    </recommendedName>
</protein>
<accession>U2MC11</accession>
<dbReference type="eggNOG" id="COG0131">
    <property type="taxonomic scope" value="Bacteria"/>
</dbReference>
<evidence type="ECO:0000256" key="4">
    <source>
        <dbReference type="ARBA" id="ARBA00023102"/>
    </source>
</evidence>
<dbReference type="RefSeq" id="WP_021682232.1">
    <property type="nucleotide sequence ID" value="NZ_KI260408.1"/>
</dbReference>
<dbReference type="PATRIC" id="fig|411473.3.peg.621"/>
<evidence type="ECO:0000313" key="8">
    <source>
        <dbReference type="EMBL" id="ERJ96843.1"/>
    </source>
</evidence>
<dbReference type="Pfam" id="PF00475">
    <property type="entry name" value="IGPD"/>
    <property type="match status" value="1"/>
</dbReference>
<dbReference type="InterPro" id="IPR038494">
    <property type="entry name" value="IGPD_sf"/>
</dbReference>
<dbReference type="Gene3D" id="3.30.230.40">
    <property type="entry name" value="Imidazole glycerol phosphate dehydratase, domain 1"/>
    <property type="match status" value="2"/>
</dbReference>